<feature type="compositionally biased region" description="Polar residues" evidence="1">
    <location>
        <begin position="13"/>
        <end position="25"/>
    </location>
</feature>
<gene>
    <name evidence="2" type="ORF">PCOR1329_LOCUS29615</name>
</gene>
<dbReference type="EMBL" id="CAUYUJ010011159">
    <property type="protein sequence ID" value="CAK0831255.1"/>
    <property type="molecule type" value="Genomic_DNA"/>
</dbReference>
<proteinExistence type="predicted"/>
<keyword evidence="3" id="KW-1185">Reference proteome</keyword>
<sequence>MLQPVHALLHPSPGNSEQRPVPQSTGTELLSAAHHGDDGMVVGAIGLSQPCASTGQQLGEVLNASERRQPLGFPAPRKRIEGAAVPQGEAKILQGLPGSWRPKRHQTTYGEARIVRSWRNKDAQRAWELLVYPLVCEDVECTTA</sequence>
<evidence type="ECO:0000313" key="2">
    <source>
        <dbReference type="EMBL" id="CAK0831255.1"/>
    </source>
</evidence>
<comment type="caution">
    <text evidence="2">The sequence shown here is derived from an EMBL/GenBank/DDBJ whole genome shotgun (WGS) entry which is preliminary data.</text>
</comment>
<dbReference type="Proteomes" id="UP001189429">
    <property type="component" value="Unassembled WGS sequence"/>
</dbReference>
<reference evidence="2" key="1">
    <citation type="submission" date="2023-10" db="EMBL/GenBank/DDBJ databases">
        <authorList>
            <person name="Chen Y."/>
            <person name="Shah S."/>
            <person name="Dougan E. K."/>
            <person name="Thang M."/>
            <person name="Chan C."/>
        </authorList>
    </citation>
    <scope>NUCLEOTIDE SEQUENCE [LARGE SCALE GENOMIC DNA]</scope>
</reference>
<feature type="region of interest" description="Disordered" evidence="1">
    <location>
        <begin position="1"/>
        <end position="25"/>
    </location>
</feature>
<evidence type="ECO:0000256" key="1">
    <source>
        <dbReference type="SAM" id="MobiDB-lite"/>
    </source>
</evidence>
<protein>
    <submittedName>
        <fullName evidence="2">Uncharacterized protein</fullName>
    </submittedName>
</protein>
<organism evidence="2 3">
    <name type="scientific">Prorocentrum cordatum</name>
    <dbReference type="NCBI Taxonomy" id="2364126"/>
    <lineage>
        <taxon>Eukaryota</taxon>
        <taxon>Sar</taxon>
        <taxon>Alveolata</taxon>
        <taxon>Dinophyceae</taxon>
        <taxon>Prorocentrales</taxon>
        <taxon>Prorocentraceae</taxon>
        <taxon>Prorocentrum</taxon>
    </lineage>
</organism>
<accession>A0ABN9SHU6</accession>
<name>A0ABN9SHU6_9DINO</name>
<evidence type="ECO:0000313" key="3">
    <source>
        <dbReference type="Proteomes" id="UP001189429"/>
    </source>
</evidence>